<keyword evidence="10" id="KW-1185">Reference proteome</keyword>
<dbReference type="GO" id="GO:0005524">
    <property type="term" value="F:ATP binding"/>
    <property type="evidence" value="ECO:0007669"/>
    <property type="project" value="UniProtKB-UniRule"/>
</dbReference>
<keyword evidence="2 6" id="KW-0547">Nucleotide-binding</keyword>
<keyword evidence="3" id="KW-0418">Kinase</keyword>
<sequence>METPNNQTTNLFIQTPSPLLRQNYFNGCNEFNNHTPSSLTLTYSDLPMSPDILRQEEKKLAIKRKFNPFVFAEALRDLKDDENSESSKKYRANFPFSEKILTKRHLEFDVDLSGCKKRRSTDLEGIRKASKDMIDEFFMSSPFVTDEIDEFFTSPSIPKPVKNRIVDLRNKFTTSFAHILSKEYFDLTTFENRYIFVQKKLSNEIYFDSEFVNKEKIGEGEFSEAYKCTVEKTGNLCIVKKSKLPFKGPLDRQDRLEEVNIHYKAGKHKNIVELTGAWEQRGYLYLQIELCEKGRQAFIYMHGKSIVHLDVKPENILIKKTNAQNIYKLADFGCATLLPPRKCFDKDGDRRYISNDALNGTYTPGADCLGITVIELATLRQMEGNGDIYQRLRGGDFADYKDQILTYSEKLKKAIKVMLSPNHKERYIDSSFEI</sequence>
<organism evidence="9 10">
    <name type="scientific">Funneliformis geosporum</name>
    <dbReference type="NCBI Taxonomy" id="1117311"/>
    <lineage>
        <taxon>Eukaryota</taxon>
        <taxon>Fungi</taxon>
        <taxon>Fungi incertae sedis</taxon>
        <taxon>Mucoromycota</taxon>
        <taxon>Glomeromycotina</taxon>
        <taxon>Glomeromycetes</taxon>
        <taxon>Glomerales</taxon>
        <taxon>Glomeraceae</taxon>
        <taxon>Funneliformis</taxon>
    </lineage>
</organism>
<dbReference type="PROSITE" id="PS00108">
    <property type="entry name" value="PROTEIN_KINASE_ST"/>
    <property type="match status" value="1"/>
</dbReference>
<dbReference type="PROSITE" id="PS00107">
    <property type="entry name" value="PROTEIN_KINASE_ATP"/>
    <property type="match status" value="1"/>
</dbReference>
<keyword evidence="1" id="KW-0808">Transferase</keyword>
<dbReference type="InterPro" id="IPR011009">
    <property type="entry name" value="Kinase-like_dom_sf"/>
</dbReference>
<dbReference type="Gene3D" id="3.30.200.20">
    <property type="entry name" value="Phosphorylase Kinase, domain 1"/>
    <property type="match status" value="1"/>
</dbReference>
<evidence type="ECO:0000256" key="6">
    <source>
        <dbReference type="PROSITE-ProRule" id="PRU10141"/>
    </source>
</evidence>
<evidence type="ECO:0000256" key="5">
    <source>
        <dbReference type="ARBA" id="ARBA00037982"/>
    </source>
</evidence>
<accession>A0A9W4SZ92</accession>
<comment type="similarity">
    <text evidence="5">Belongs to the protein kinase superfamily. Ser/Thr protein kinase family. GCN2 subfamily.</text>
</comment>
<proteinExistence type="inferred from homology"/>
<evidence type="ECO:0000256" key="2">
    <source>
        <dbReference type="ARBA" id="ARBA00022741"/>
    </source>
</evidence>
<dbReference type="SUPFAM" id="SSF56112">
    <property type="entry name" value="Protein kinase-like (PK-like)"/>
    <property type="match status" value="1"/>
</dbReference>
<feature type="domain" description="Protein kinase" evidence="8">
    <location>
        <begin position="211"/>
        <end position="434"/>
    </location>
</feature>
<evidence type="ECO:0000256" key="3">
    <source>
        <dbReference type="ARBA" id="ARBA00022777"/>
    </source>
</evidence>
<dbReference type="GO" id="GO:0005737">
    <property type="term" value="C:cytoplasm"/>
    <property type="evidence" value="ECO:0007669"/>
    <property type="project" value="TreeGrafter"/>
</dbReference>
<dbReference type="InterPro" id="IPR017441">
    <property type="entry name" value="Protein_kinase_ATP_BS"/>
</dbReference>
<keyword evidence="4 6" id="KW-0067">ATP-binding</keyword>
<gene>
    <name evidence="9" type="ORF">FWILDA_LOCUS12766</name>
</gene>
<reference evidence="9" key="1">
    <citation type="submission" date="2022-08" db="EMBL/GenBank/DDBJ databases">
        <authorList>
            <person name="Kallberg Y."/>
            <person name="Tangrot J."/>
            <person name="Rosling A."/>
        </authorList>
    </citation>
    <scope>NUCLEOTIDE SEQUENCE</scope>
    <source>
        <strain evidence="9">Wild A</strain>
    </source>
</reference>
<dbReference type="AlphaFoldDB" id="A0A9W4SZ92"/>
<dbReference type="SMART" id="SM00220">
    <property type="entry name" value="S_TKc"/>
    <property type="match status" value="1"/>
</dbReference>
<evidence type="ECO:0000259" key="8">
    <source>
        <dbReference type="PROSITE" id="PS50011"/>
    </source>
</evidence>
<feature type="binding site" evidence="6">
    <location>
        <position position="247"/>
    </location>
    <ligand>
        <name>ATP</name>
        <dbReference type="ChEBI" id="CHEBI:30616"/>
    </ligand>
</feature>
<dbReference type="InterPro" id="IPR050339">
    <property type="entry name" value="CC_SR_Kinase"/>
</dbReference>
<dbReference type="GO" id="GO:0110031">
    <property type="term" value="P:negative regulation of G2/MI transition of meiotic cell cycle"/>
    <property type="evidence" value="ECO:0007669"/>
    <property type="project" value="TreeGrafter"/>
</dbReference>
<dbReference type="InterPro" id="IPR008271">
    <property type="entry name" value="Ser/Thr_kinase_AS"/>
</dbReference>
<protein>
    <submittedName>
        <fullName evidence="9">18554_t:CDS:1</fullName>
    </submittedName>
</protein>
<dbReference type="GO" id="GO:0004674">
    <property type="term" value="F:protein serine/threonine kinase activity"/>
    <property type="evidence" value="ECO:0007669"/>
    <property type="project" value="UniProtKB-KW"/>
</dbReference>
<dbReference type="EMBL" id="CAMKVN010004325">
    <property type="protein sequence ID" value="CAI2186817.1"/>
    <property type="molecule type" value="Genomic_DNA"/>
</dbReference>
<evidence type="ECO:0000313" key="10">
    <source>
        <dbReference type="Proteomes" id="UP001153678"/>
    </source>
</evidence>
<evidence type="ECO:0000256" key="7">
    <source>
        <dbReference type="RuleBase" id="RU000304"/>
    </source>
</evidence>
<dbReference type="OrthoDB" id="5337378at2759"/>
<dbReference type="GO" id="GO:0005634">
    <property type="term" value="C:nucleus"/>
    <property type="evidence" value="ECO:0007669"/>
    <property type="project" value="TreeGrafter"/>
</dbReference>
<dbReference type="InterPro" id="IPR000719">
    <property type="entry name" value="Prot_kinase_dom"/>
</dbReference>
<dbReference type="PANTHER" id="PTHR11042">
    <property type="entry name" value="EUKARYOTIC TRANSLATION INITIATION FACTOR 2-ALPHA KINASE EIF2-ALPHA KINASE -RELATED"/>
    <property type="match status" value="1"/>
</dbReference>
<comment type="caution">
    <text evidence="9">The sequence shown here is derived from an EMBL/GenBank/DDBJ whole genome shotgun (WGS) entry which is preliminary data.</text>
</comment>
<dbReference type="Pfam" id="PF00069">
    <property type="entry name" value="Pkinase"/>
    <property type="match status" value="2"/>
</dbReference>
<dbReference type="PROSITE" id="PS50011">
    <property type="entry name" value="PROTEIN_KINASE_DOM"/>
    <property type="match status" value="1"/>
</dbReference>
<dbReference type="Gene3D" id="1.10.510.10">
    <property type="entry name" value="Transferase(Phosphotransferase) domain 1"/>
    <property type="match status" value="1"/>
</dbReference>
<evidence type="ECO:0000256" key="4">
    <source>
        <dbReference type="ARBA" id="ARBA00022840"/>
    </source>
</evidence>
<dbReference type="PANTHER" id="PTHR11042:SF190">
    <property type="entry name" value="MITOSIS INHIBITOR PROTEIN KINASE MIK1"/>
    <property type="match status" value="1"/>
</dbReference>
<evidence type="ECO:0000313" key="9">
    <source>
        <dbReference type="EMBL" id="CAI2186817.1"/>
    </source>
</evidence>
<keyword evidence="7" id="KW-0723">Serine/threonine-protein kinase</keyword>
<evidence type="ECO:0000256" key="1">
    <source>
        <dbReference type="ARBA" id="ARBA00022679"/>
    </source>
</evidence>
<dbReference type="Proteomes" id="UP001153678">
    <property type="component" value="Unassembled WGS sequence"/>
</dbReference>
<name>A0A9W4SZ92_9GLOM</name>